<dbReference type="GO" id="GO:0006629">
    <property type="term" value="P:lipid metabolic process"/>
    <property type="evidence" value="ECO:0007669"/>
    <property type="project" value="InterPro"/>
</dbReference>
<dbReference type="InterPro" id="IPR029058">
    <property type="entry name" value="AB_hydrolase_fold"/>
</dbReference>
<dbReference type="PANTHER" id="PTHR45856:SF24">
    <property type="entry name" value="FUNGAL LIPASE-LIKE DOMAIN-CONTAINING PROTEIN"/>
    <property type="match status" value="1"/>
</dbReference>
<evidence type="ECO:0000256" key="3">
    <source>
        <dbReference type="ARBA" id="ARBA00048461"/>
    </source>
</evidence>
<evidence type="ECO:0000256" key="2">
    <source>
        <dbReference type="ARBA" id="ARBA00047591"/>
    </source>
</evidence>
<accession>A0A0E0S6K7</accession>
<evidence type="ECO:0000256" key="1">
    <source>
        <dbReference type="ARBA" id="ARBA00043996"/>
    </source>
</evidence>
<proteinExistence type="inferred from homology"/>
<dbReference type="Gene3D" id="3.40.50.1820">
    <property type="entry name" value="alpha/beta hydrolase"/>
    <property type="match status" value="1"/>
</dbReference>
<comment type="catalytic activity">
    <reaction evidence="2">
        <text>a diacylglycerol + H2O = a monoacylglycerol + a fatty acid + H(+)</text>
        <dbReference type="Rhea" id="RHEA:32731"/>
        <dbReference type="ChEBI" id="CHEBI:15377"/>
        <dbReference type="ChEBI" id="CHEBI:15378"/>
        <dbReference type="ChEBI" id="CHEBI:17408"/>
        <dbReference type="ChEBI" id="CHEBI:18035"/>
        <dbReference type="ChEBI" id="CHEBI:28868"/>
    </reaction>
</comment>
<dbReference type="Pfam" id="PF01764">
    <property type="entry name" value="Lipase_3"/>
    <property type="match status" value="1"/>
</dbReference>
<comment type="similarity">
    <text evidence="1">Belongs to the AB hydrolase superfamily. Lipase family. Class 3 subfamily.</text>
</comment>
<dbReference type="AlphaFoldDB" id="A0A0E0S6K7"/>
<dbReference type="EnsemblFungi" id="CEF79132">
    <property type="protein sequence ID" value="CEF79132"/>
    <property type="gene ID" value="FGRRES_16140"/>
</dbReference>
<evidence type="ECO:0000313" key="5">
    <source>
        <dbReference type="EnsemblFungi" id="CEF79132"/>
    </source>
</evidence>
<dbReference type="SUPFAM" id="SSF53474">
    <property type="entry name" value="alpha/beta-Hydrolases"/>
    <property type="match status" value="1"/>
</dbReference>
<feature type="domain" description="Fungal lipase-type" evidence="4">
    <location>
        <begin position="147"/>
        <end position="290"/>
    </location>
</feature>
<name>A0A0E0S6K7_GIBZE</name>
<dbReference type="EMBL" id="HG970333">
    <property type="status" value="NOT_ANNOTATED_CDS"/>
    <property type="molecule type" value="Genomic_DNA"/>
</dbReference>
<organism evidence="5">
    <name type="scientific">Gibberella zeae (strain ATCC MYA-4620 / CBS 123657 / FGSC 9075 / NRRL 31084 / PH-1)</name>
    <name type="common">Wheat head blight fungus</name>
    <name type="synonym">Fusarium graminearum</name>
    <dbReference type="NCBI Taxonomy" id="229533"/>
    <lineage>
        <taxon>Eukaryota</taxon>
        <taxon>Fungi</taxon>
        <taxon>Dikarya</taxon>
        <taxon>Ascomycota</taxon>
        <taxon>Pezizomycotina</taxon>
        <taxon>Sordariomycetes</taxon>
        <taxon>Hypocreomycetidae</taxon>
        <taxon>Hypocreales</taxon>
        <taxon>Nectriaceae</taxon>
        <taxon>Fusarium</taxon>
    </lineage>
</organism>
<sequence>MGCSGSKSALSANNSHGASIAAVELSIALGDTFSEINLQGNVKEQLRELLQRLDHEASKYVNSKVDEVKSPDWHPSQAEVQLISAAWKCARGTYNLGGTIANTSYCTFRREETLRGSYDGTVKVITSTVIEKTPEDVGESDLLPVLVLAIRGSASKMDHIVNANSRPRSTRGFIQRAEDLGAHSGFLNSVQALDSIIIARINDCIQNFDRANGQKPHILFTGHSAGGAVSQILYLQYISNQAFNESAKFSCVTFGAPPCVTTSVDLSFYQPGGKTICLNIFNEFDFVTRADKPYILSLVEVARNMLNQPRKPLLPEPETSSEIIDASLKATQDKEAELSSPKNEESHDQGPKTWKFSQPLYNHIGPSVVLLMRSENEMKLTAVEVTPAEFQKLLFCRTAVHGKRIYEQRVEALEQGHFNDRLGW</sequence>
<reference evidence="5" key="2">
    <citation type="journal article" date="2010" name="Nature">
        <title>Comparative genomics reveals mobile pathogenicity chromosomes in Fusarium.</title>
        <authorList>
            <person name="Ma L.J."/>
            <person name="van der Does H.C."/>
            <person name="Borkovich K.A."/>
            <person name="Coleman J.J."/>
            <person name="Daboussi M.J."/>
            <person name="Di Pietro A."/>
            <person name="Dufresne M."/>
            <person name="Freitag M."/>
            <person name="Grabherr M."/>
            <person name="Henrissat B."/>
            <person name="Houterman P.M."/>
            <person name="Kang S."/>
            <person name="Shim W.B."/>
            <person name="Woloshuk C."/>
            <person name="Xie X."/>
            <person name="Xu J.R."/>
            <person name="Antoniw J."/>
            <person name="Baker S.E."/>
            <person name="Bluhm B.H."/>
            <person name="Breakspear A."/>
            <person name="Brown D.W."/>
            <person name="Butchko R.A."/>
            <person name="Chapman S."/>
            <person name="Coulson R."/>
            <person name="Coutinho P.M."/>
            <person name="Danchin E.G."/>
            <person name="Diener A."/>
            <person name="Gale L.R."/>
            <person name="Gardiner D.M."/>
            <person name="Goff S."/>
            <person name="Hammond-Kosack K.E."/>
            <person name="Hilburn K."/>
            <person name="Hua-Van A."/>
            <person name="Jonkers W."/>
            <person name="Kazan K."/>
            <person name="Kodira C.D."/>
            <person name="Koehrsen M."/>
            <person name="Kumar L."/>
            <person name="Lee Y.H."/>
            <person name="Li L."/>
            <person name="Manners J.M."/>
            <person name="Miranda-Saavedra D."/>
            <person name="Mukherjee M."/>
            <person name="Park G."/>
            <person name="Park J."/>
            <person name="Park S.Y."/>
            <person name="Proctor R.H."/>
            <person name="Regev A."/>
            <person name="Ruiz-Roldan M.C."/>
            <person name="Sain D."/>
            <person name="Sakthikumar S."/>
            <person name="Sykes S."/>
            <person name="Schwartz D.C."/>
            <person name="Turgeon B.G."/>
            <person name="Wapinski I."/>
            <person name="Yoder O."/>
            <person name="Young S."/>
            <person name="Zeng Q."/>
            <person name="Zhou S."/>
            <person name="Galagan J."/>
            <person name="Cuomo C.A."/>
            <person name="Kistler H.C."/>
            <person name="Rep M."/>
        </authorList>
    </citation>
    <scope>GENOME REANNOTATION</scope>
    <source>
        <strain evidence="5">PH-1 / ATCC MYA-4620 / FGSC 9075 / NRRL 31084</strain>
    </source>
</reference>
<dbReference type="InterPro" id="IPR002921">
    <property type="entry name" value="Fungal_lipase-type"/>
</dbReference>
<dbReference type="InterPro" id="IPR051218">
    <property type="entry name" value="Sec_MonoDiacylglyc_Lipase"/>
</dbReference>
<protein>
    <recommendedName>
        <fullName evidence="4">Fungal lipase-type domain-containing protein</fullName>
    </recommendedName>
</protein>
<evidence type="ECO:0000259" key="4">
    <source>
        <dbReference type="Pfam" id="PF01764"/>
    </source>
</evidence>
<reference evidence="5" key="1">
    <citation type="journal article" date="2007" name="Science">
        <title>The Fusarium graminearum genome reveals a link between localized polymorphism and pathogen specialization.</title>
        <authorList>
            <person name="Cuomo C.A."/>
            <person name="Gueldener U."/>
            <person name="Xu J.-R."/>
            <person name="Trail F."/>
            <person name="Turgeon B.G."/>
            <person name="Di Pietro A."/>
            <person name="Walton J.D."/>
            <person name="Ma L.-J."/>
            <person name="Baker S.E."/>
            <person name="Rep M."/>
            <person name="Adam G."/>
            <person name="Antoniw J."/>
            <person name="Baldwin T."/>
            <person name="Calvo S.E."/>
            <person name="Chang Y.-L."/>
            <person name="DeCaprio D."/>
            <person name="Gale L.R."/>
            <person name="Gnerre S."/>
            <person name="Goswami R.S."/>
            <person name="Hammond-Kosack K."/>
            <person name="Harris L.J."/>
            <person name="Hilburn K."/>
            <person name="Kennell J.C."/>
            <person name="Kroken S."/>
            <person name="Magnuson J.K."/>
            <person name="Mannhaupt G."/>
            <person name="Mauceli E.W."/>
            <person name="Mewes H.-W."/>
            <person name="Mitterbauer R."/>
            <person name="Muehlbauer G."/>
            <person name="Muensterkoetter M."/>
            <person name="Nelson D."/>
            <person name="O'Donnell K."/>
            <person name="Ouellet T."/>
            <person name="Qi W."/>
            <person name="Quesneville H."/>
            <person name="Roncero M.I.G."/>
            <person name="Seong K.-Y."/>
            <person name="Tetko I.V."/>
            <person name="Urban M."/>
            <person name="Waalwijk C."/>
            <person name="Ward T.J."/>
            <person name="Yao J."/>
            <person name="Birren B.W."/>
            <person name="Kistler H.C."/>
        </authorList>
    </citation>
    <scope>NUCLEOTIDE SEQUENCE [LARGE SCALE GENOMIC DNA]</scope>
    <source>
        <strain evidence="5">PH-1 / ATCC MYA-4620 / FGSC 9075 / NRRL 31084</strain>
    </source>
</reference>
<comment type="catalytic activity">
    <reaction evidence="3">
        <text>a monoacylglycerol + H2O = glycerol + a fatty acid + H(+)</text>
        <dbReference type="Rhea" id="RHEA:15245"/>
        <dbReference type="ChEBI" id="CHEBI:15377"/>
        <dbReference type="ChEBI" id="CHEBI:15378"/>
        <dbReference type="ChEBI" id="CHEBI:17408"/>
        <dbReference type="ChEBI" id="CHEBI:17754"/>
        <dbReference type="ChEBI" id="CHEBI:28868"/>
    </reaction>
</comment>
<dbReference type="PANTHER" id="PTHR45856">
    <property type="entry name" value="ALPHA/BETA-HYDROLASES SUPERFAMILY PROTEIN"/>
    <property type="match status" value="1"/>
</dbReference>
<reference evidence="5" key="3">
    <citation type="submission" date="2017-01" db="UniProtKB">
        <authorList>
            <consortium name="EnsemblFungi"/>
        </authorList>
    </citation>
    <scope>IDENTIFICATION</scope>
    <source>
        <strain evidence="5">PH-1 / ATCC MYA-4620 / FGSC 9075 / NRRL 31084</strain>
    </source>
</reference>